<keyword evidence="6" id="KW-1133">Transmembrane helix</keyword>
<reference evidence="9 10" key="1">
    <citation type="journal article" date="2020" name="ISME J.">
        <title>Uncovering the hidden diversity of litter-decomposition mechanisms in mushroom-forming fungi.</title>
        <authorList>
            <person name="Floudas D."/>
            <person name="Bentzer J."/>
            <person name="Ahren D."/>
            <person name="Johansson T."/>
            <person name="Persson P."/>
            <person name="Tunlid A."/>
        </authorList>
    </citation>
    <scope>NUCLEOTIDE SEQUENCE [LARGE SCALE GENOMIC DNA]</scope>
    <source>
        <strain evidence="9 10">CBS 406.79</strain>
    </source>
</reference>
<feature type="signal peptide" evidence="7">
    <location>
        <begin position="1"/>
        <end position="17"/>
    </location>
</feature>
<keyword evidence="6" id="KW-0472">Membrane</keyword>
<dbReference type="Proteomes" id="UP000518752">
    <property type="component" value="Unassembled WGS sequence"/>
</dbReference>
<dbReference type="Gene3D" id="3.30.40.10">
    <property type="entry name" value="Zinc/RING finger domain, C3HC4 (zinc finger)"/>
    <property type="match status" value="2"/>
</dbReference>
<feature type="zinc finger region" description="TRAF-type" evidence="4">
    <location>
        <begin position="308"/>
        <end position="350"/>
    </location>
</feature>
<feature type="compositionally biased region" description="Low complexity" evidence="5">
    <location>
        <begin position="483"/>
        <end position="502"/>
    </location>
</feature>
<dbReference type="GO" id="GO:0008270">
    <property type="term" value="F:zinc ion binding"/>
    <property type="evidence" value="ECO:0007669"/>
    <property type="project" value="UniProtKB-KW"/>
</dbReference>
<evidence type="ECO:0000256" key="1">
    <source>
        <dbReference type="ARBA" id="ARBA00022723"/>
    </source>
</evidence>
<dbReference type="PROSITE" id="PS50145">
    <property type="entry name" value="ZF_TRAF"/>
    <property type="match status" value="1"/>
</dbReference>
<evidence type="ECO:0000313" key="9">
    <source>
        <dbReference type="EMBL" id="KAF5385659.1"/>
    </source>
</evidence>
<evidence type="ECO:0000256" key="5">
    <source>
        <dbReference type="SAM" id="MobiDB-lite"/>
    </source>
</evidence>
<evidence type="ECO:0000256" key="2">
    <source>
        <dbReference type="ARBA" id="ARBA00022771"/>
    </source>
</evidence>
<feature type="compositionally biased region" description="Polar residues" evidence="5">
    <location>
        <begin position="463"/>
        <end position="482"/>
    </location>
</feature>
<dbReference type="SUPFAM" id="SSF49599">
    <property type="entry name" value="TRAF domain-like"/>
    <property type="match status" value="1"/>
</dbReference>
<protein>
    <recommendedName>
        <fullName evidence="8">TRAF-type domain-containing protein</fullName>
    </recommendedName>
</protein>
<evidence type="ECO:0000256" key="4">
    <source>
        <dbReference type="PROSITE-ProRule" id="PRU00207"/>
    </source>
</evidence>
<dbReference type="InterPro" id="IPR001293">
    <property type="entry name" value="Znf_TRAF"/>
</dbReference>
<keyword evidence="1 4" id="KW-0479">Metal-binding</keyword>
<proteinExistence type="predicted"/>
<keyword evidence="6" id="KW-0812">Transmembrane</keyword>
<keyword evidence="10" id="KW-1185">Reference proteome</keyword>
<dbReference type="AlphaFoldDB" id="A0A8H5M9H6"/>
<feature type="transmembrane region" description="Helical" evidence="6">
    <location>
        <begin position="148"/>
        <end position="174"/>
    </location>
</feature>
<keyword evidence="7" id="KW-0732">Signal</keyword>
<dbReference type="Pfam" id="PF02176">
    <property type="entry name" value="zf-TRAF"/>
    <property type="match status" value="1"/>
</dbReference>
<name>A0A8H5M9H6_9AGAR</name>
<dbReference type="PANTHER" id="PTHR10131:SF94">
    <property type="entry name" value="TNF RECEPTOR-ASSOCIATED FACTOR 4"/>
    <property type="match status" value="1"/>
</dbReference>
<comment type="caution">
    <text evidence="9">The sequence shown here is derived from an EMBL/GenBank/DDBJ whole genome shotgun (WGS) entry which is preliminary data.</text>
</comment>
<dbReference type="OrthoDB" id="1630758at2759"/>
<evidence type="ECO:0000256" key="6">
    <source>
        <dbReference type="SAM" id="Phobius"/>
    </source>
</evidence>
<organism evidence="9 10">
    <name type="scientific">Collybiopsis confluens</name>
    <dbReference type="NCBI Taxonomy" id="2823264"/>
    <lineage>
        <taxon>Eukaryota</taxon>
        <taxon>Fungi</taxon>
        <taxon>Dikarya</taxon>
        <taxon>Basidiomycota</taxon>
        <taxon>Agaricomycotina</taxon>
        <taxon>Agaricomycetes</taxon>
        <taxon>Agaricomycetidae</taxon>
        <taxon>Agaricales</taxon>
        <taxon>Marasmiineae</taxon>
        <taxon>Omphalotaceae</taxon>
        <taxon>Collybiopsis</taxon>
    </lineage>
</organism>
<evidence type="ECO:0000313" key="10">
    <source>
        <dbReference type="Proteomes" id="UP000518752"/>
    </source>
</evidence>
<sequence length="688" mass="76509">MKLLSIVLACLCSSTFAAYLSVNDQLKPWTGFDEGVLLPPPVDELDSHYLCDVTIGDDAFQISVHSSSPDEWASAYADVSHLSHEYVTLINQHLRMSIASRLSTTTYESNLVHSSPLAHPPSNLTPPPTISCKHPIHSTSIFRRRIGFMHVIDLLSIIGVGFVAAAASGLAALLRRNDRHHVKGPIIVAPTPRRPRIDHFHERPSIDNDDETEYAFHYIKTNQGYLYTSTGEQTYRSKSTGWRLWQSIRSLKSLAHSPQCPIDRSPLRIEDIHSADPIVRSLVEELEVKCSNEPVGCPFTCQRQLLDAHTRTDCPYTLLSCPRGTCEEEVLRKDIDEHVCAHTQAKCQDCEESIKYSEHIAPSAREDYSGAKTVKLSSLALPQSYGCPWGGRRIDLSPHLASCPYEAIKGFFTLQRVQKDALTNENTLLKRRADTLESQLRVAQYELRCAQSALGPWFRNSKSRSTPTHPWSPSSQAPIQLQPSLSSTSRPSASPPESSSISQYFPDLTSEVGHGSTFSPRMPSEDEFWTQALTSDRLDSTARHTHRASFSGVPNQAWQGTNYQPSGSRSHQNVVAPLNLNTSLEGSLEGLRESIMTLSTSIDSLGRRSDIALTNETLRLNEEIMSLRATLHGLRMQVHTIMMDRNAQVTGRGQGIDPLFAQGDTWLNMNPNRGPMMPNVSPNSITKL</sequence>
<evidence type="ECO:0000256" key="3">
    <source>
        <dbReference type="ARBA" id="ARBA00022833"/>
    </source>
</evidence>
<feature type="chain" id="PRO_5034074373" description="TRAF-type domain-containing protein" evidence="7">
    <location>
        <begin position="18"/>
        <end position="688"/>
    </location>
</feature>
<evidence type="ECO:0000259" key="8">
    <source>
        <dbReference type="PROSITE" id="PS50145"/>
    </source>
</evidence>
<dbReference type="EMBL" id="JAACJN010000038">
    <property type="protein sequence ID" value="KAF5385659.1"/>
    <property type="molecule type" value="Genomic_DNA"/>
</dbReference>
<dbReference type="InterPro" id="IPR013083">
    <property type="entry name" value="Znf_RING/FYVE/PHD"/>
</dbReference>
<gene>
    <name evidence="9" type="ORF">D9757_005461</name>
</gene>
<feature type="region of interest" description="Disordered" evidence="5">
    <location>
        <begin position="458"/>
        <end position="504"/>
    </location>
</feature>
<dbReference type="PANTHER" id="PTHR10131">
    <property type="entry name" value="TNF RECEPTOR ASSOCIATED FACTOR"/>
    <property type="match status" value="1"/>
</dbReference>
<keyword evidence="2 4" id="KW-0863">Zinc-finger</keyword>
<feature type="domain" description="TRAF-type" evidence="8">
    <location>
        <begin position="308"/>
        <end position="350"/>
    </location>
</feature>
<accession>A0A8H5M9H6</accession>
<evidence type="ECO:0000256" key="7">
    <source>
        <dbReference type="SAM" id="SignalP"/>
    </source>
</evidence>
<keyword evidence="3 4" id="KW-0862">Zinc</keyword>